<dbReference type="Proteomes" id="UP001177003">
    <property type="component" value="Chromosome 1"/>
</dbReference>
<reference evidence="1" key="1">
    <citation type="submission" date="2023-04" db="EMBL/GenBank/DDBJ databases">
        <authorList>
            <person name="Vijverberg K."/>
            <person name="Xiong W."/>
            <person name="Schranz E."/>
        </authorList>
    </citation>
    <scope>NUCLEOTIDE SEQUENCE</scope>
</reference>
<dbReference type="EMBL" id="OX465077">
    <property type="protein sequence ID" value="CAI9266710.1"/>
    <property type="molecule type" value="Genomic_DNA"/>
</dbReference>
<accession>A0AA35VI78</accession>
<name>A0AA35VI78_LACSI</name>
<sequence>MLKVRFNLLSTPKHVIGEITVLRQIIPFARTLSASFMPNSMRTPISNDSFVCSYISLVARRNDDKNYKVKGGRGGGGSRDGSWRQGAALVAPSLILSSFSDNISQRWRQRETYRRNTTGKGCLAVAVRPEGRETKKRRVVALFLLLENHPPPVTKLINCYLVTLVLSHKQNM</sequence>
<dbReference type="AlphaFoldDB" id="A0AA35VI78"/>
<organism evidence="1 2">
    <name type="scientific">Lactuca saligna</name>
    <name type="common">Willowleaf lettuce</name>
    <dbReference type="NCBI Taxonomy" id="75948"/>
    <lineage>
        <taxon>Eukaryota</taxon>
        <taxon>Viridiplantae</taxon>
        <taxon>Streptophyta</taxon>
        <taxon>Embryophyta</taxon>
        <taxon>Tracheophyta</taxon>
        <taxon>Spermatophyta</taxon>
        <taxon>Magnoliopsida</taxon>
        <taxon>eudicotyledons</taxon>
        <taxon>Gunneridae</taxon>
        <taxon>Pentapetalae</taxon>
        <taxon>asterids</taxon>
        <taxon>campanulids</taxon>
        <taxon>Asterales</taxon>
        <taxon>Asteraceae</taxon>
        <taxon>Cichorioideae</taxon>
        <taxon>Cichorieae</taxon>
        <taxon>Lactucinae</taxon>
        <taxon>Lactuca</taxon>
    </lineage>
</organism>
<evidence type="ECO:0000313" key="1">
    <source>
        <dbReference type="EMBL" id="CAI9266710.1"/>
    </source>
</evidence>
<evidence type="ECO:0000313" key="2">
    <source>
        <dbReference type="Proteomes" id="UP001177003"/>
    </source>
</evidence>
<keyword evidence="2" id="KW-1185">Reference proteome</keyword>
<protein>
    <submittedName>
        <fullName evidence="1">Uncharacterized protein</fullName>
    </submittedName>
</protein>
<proteinExistence type="predicted"/>
<gene>
    <name evidence="1" type="ORF">LSALG_LOCUS7249</name>
</gene>